<organism evidence="2 3">
    <name type="scientific">Frankia nepalensis</name>
    <dbReference type="NCBI Taxonomy" id="1836974"/>
    <lineage>
        <taxon>Bacteria</taxon>
        <taxon>Bacillati</taxon>
        <taxon>Actinomycetota</taxon>
        <taxon>Actinomycetes</taxon>
        <taxon>Frankiales</taxon>
        <taxon>Frankiaceae</taxon>
        <taxon>Frankia</taxon>
    </lineage>
</organism>
<dbReference type="EMBL" id="JAEACQ010000280">
    <property type="protein sequence ID" value="MBL7631671.1"/>
    <property type="molecule type" value="Genomic_DNA"/>
</dbReference>
<feature type="non-terminal residue" evidence="2">
    <location>
        <position position="163"/>
    </location>
</feature>
<feature type="region of interest" description="Disordered" evidence="1">
    <location>
        <begin position="51"/>
        <end position="79"/>
    </location>
</feature>
<evidence type="ECO:0000313" key="2">
    <source>
        <dbReference type="EMBL" id="MBL7631671.1"/>
    </source>
</evidence>
<feature type="compositionally biased region" description="Low complexity" evidence="1">
    <location>
        <begin position="1"/>
        <end position="16"/>
    </location>
</feature>
<evidence type="ECO:0000313" key="3">
    <source>
        <dbReference type="Proteomes" id="UP000604475"/>
    </source>
</evidence>
<keyword evidence="3" id="KW-1185">Reference proteome</keyword>
<feature type="compositionally biased region" description="Low complexity" evidence="1">
    <location>
        <begin position="95"/>
        <end position="116"/>
    </location>
</feature>
<feature type="region of interest" description="Disordered" evidence="1">
    <location>
        <begin position="1"/>
        <end position="25"/>
    </location>
</feature>
<dbReference type="Proteomes" id="UP000604475">
    <property type="component" value="Unassembled WGS sequence"/>
</dbReference>
<protein>
    <submittedName>
        <fullName evidence="2">Uncharacterized protein</fullName>
    </submittedName>
</protein>
<reference evidence="2" key="1">
    <citation type="submission" date="2020-12" db="EMBL/GenBank/DDBJ databases">
        <title>Genomic characterization of non-nitrogen-fixing Frankia strains.</title>
        <authorList>
            <person name="Carlos-Shanley C."/>
            <person name="Guerra T."/>
            <person name="Hahn D."/>
        </authorList>
    </citation>
    <scope>NUCLEOTIDE SEQUENCE</scope>
    <source>
        <strain evidence="2">CN6</strain>
    </source>
</reference>
<gene>
    <name evidence="2" type="ORF">I7412_31835</name>
</gene>
<proteinExistence type="predicted"/>
<comment type="caution">
    <text evidence="2">The sequence shown here is derived from an EMBL/GenBank/DDBJ whole genome shotgun (WGS) entry which is preliminary data.</text>
</comment>
<name>A0A937RGB0_9ACTN</name>
<feature type="region of interest" description="Disordered" evidence="1">
    <location>
        <begin position="95"/>
        <end position="163"/>
    </location>
</feature>
<dbReference type="AlphaFoldDB" id="A0A937RGB0"/>
<sequence>MSRTAPAGSADPAGTPADGGGPGLRFTADAFTADAFTADDLTADAFTADAAGGGAASAAPGQARDTVTEPRPVPEPGSLAQEAALLAAAVRDWLGAHGAPSSPGEGASASAGPAASDRFTPAEPVGAGGQATADDAPGTFDAPRAPADWDGPTAGTRAGPPWT</sequence>
<accession>A0A937RGB0</accession>
<evidence type="ECO:0000256" key="1">
    <source>
        <dbReference type="SAM" id="MobiDB-lite"/>
    </source>
</evidence>